<reference evidence="3" key="1">
    <citation type="submission" date="2021-05" db="EMBL/GenBank/DDBJ databases">
        <title>Novel Bacillus species.</title>
        <authorList>
            <person name="Liu G."/>
        </authorList>
    </citation>
    <scope>NUCLEOTIDE SEQUENCE</scope>
    <source>
        <strain evidence="3">FJAT-49825</strain>
    </source>
</reference>
<gene>
    <name evidence="3" type="ORF">KHA99_03935</name>
</gene>
<organism evidence="3 4">
    <name type="scientific">Neobacillus rhizophilus</name>
    <dbReference type="NCBI Taxonomy" id="2833579"/>
    <lineage>
        <taxon>Bacteria</taxon>
        <taxon>Bacillati</taxon>
        <taxon>Bacillota</taxon>
        <taxon>Bacilli</taxon>
        <taxon>Bacillales</taxon>
        <taxon>Bacillaceae</taxon>
        <taxon>Neobacillus</taxon>
    </lineage>
</organism>
<evidence type="ECO:0000256" key="1">
    <source>
        <dbReference type="SAM" id="MobiDB-lite"/>
    </source>
</evidence>
<keyword evidence="2" id="KW-1133">Transmembrane helix</keyword>
<evidence type="ECO:0000256" key="2">
    <source>
        <dbReference type="SAM" id="Phobius"/>
    </source>
</evidence>
<evidence type="ECO:0000313" key="3">
    <source>
        <dbReference type="EMBL" id="MBS4211610.1"/>
    </source>
</evidence>
<dbReference type="AlphaFoldDB" id="A0A942U1R1"/>
<keyword evidence="4" id="KW-1185">Reference proteome</keyword>
<name>A0A942U1R1_9BACI</name>
<accession>A0A942U1R1</accession>
<protein>
    <recommendedName>
        <fullName evidence="5">Transmembrane protein</fullName>
    </recommendedName>
</protein>
<dbReference type="EMBL" id="JAGYPF010000001">
    <property type="protein sequence ID" value="MBS4211610.1"/>
    <property type="molecule type" value="Genomic_DNA"/>
</dbReference>
<evidence type="ECO:0008006" key="5">
    <source>
        <dbReference type="Google" id="ProtNLM"/>
    </source>
</evidence>
<feature type="transmembrane region" description="Helical" evidence="2">
    <location>
        <begin position="40"/>
        <end position="56"/>
    </location>
</feature>
<sequence length="105" mass="12107">MAVETATQPDDKNEKVKKEEKQVTSGDLESTKKPEEVSDGYAITGLILAVLFFLFPSIKHAFDVRPVLAHRLKARKLWINIILFFIYAAFWWVILIILIIELIHL</sequence>
<keyword evidence="2" id="KW-0472">Membrane</keyword>
<feature type="compositionally biased region" description="Basic and acidic residues" evidence="1">
    <location>
        <begin position="9"/>
        <end position="22"/>
    </location>
</feature>
<keyword evidence="2" id="KW-0812">Transmembrane</keyword>
<proteinExistence type="predicted"/>
<dbReference type="Proteomes" id="UP000679749">
    <property type="component" value="Unassembled WGS sequence"/>
</dbReference>
<comment type="caution">
    <text evidence="3">The sequence shown here is derived from an EMBL/GenBank/DDBJ whole genome shotgun (WGS) entry which is preliminary data.</text>
</comment>
<feature type="transmembrane region" description="Helical" evidence="2">
    <location>
        <begin position="77"/>
        <end position="100"/>
    </location>
</feature>
<feature type="region of interest" description="Disordered" evidence="1">
    <location>
        <begin position="1"/>
        <end position="34"/>
    </location>
</feature>
<dbReference type="RefSeq" id="WP_213116109.1">
    <property type="nucleotide sequence ID" value="NZ_JAGYPF010000001.1"/>
</dbReference>
<evidence type="ECO:0000313" key="4">
    <source>
        <dbReference type="Proteomes" id="UP000679749"/>
    </source>
</evidence>